<dbReference type="InterPro" id="IPR010982">
    <property type="entry name" value="Lambda_DNA-bd_dom_sf"/>
</dbReference>
<dbReference type="Gene3D" id="3.40.50.2300">
    <property type="match status" value="2"/>
</dbReference>
<dbReference type="PANTHER" id="PTHR30146">
    <property type="entry name" value="LACI-RELATED TRANSCRIPTIONAL REPRESSOR"/>
    <property type="match status" value="1"/>
</dbReference>
<dbReference type="SUPFAM" id="SSF47413">
    <property type="entry name" value="lambda repressor-like DNA-binding domains"/>
    <property type="match status" value="1"/>
</dbReference>
<dbReference type="PROSITE" id="PS50932">
    <property type="entry name" value="HTH_LACI_2"/>
    <property type="match status" value="1"/>
</dbReference>
<reference evidence="6" key="1">
    <citation type="submission" date="2016-10" db="EMBL/GenBank/DDBJ databases">
        <authorList>
            <person name="Varghese N."/>
            <person name="Submissions S."/>
        </authorList>
    </citation>
    <scope>NUCLEOTIDE SEQUENCE [LARGE SCALE GENOMIC DNA]</scope>
    <source>
        <strain evidence="6">LMG 26383,CCUG 61248,R- 45681</strain>
    </source>
</reference>
<dbReference type="SMART" id="SM00354">
    <property type="entry name" value="HTH_LACI"/>
    <property type="match status" value="1"/>
</dbReference>
<dbReference type="STRING" id="1036779.SAMN04515666_10865"/>
<keyword evidence="6" id="KW-1185">Reference proteome</keyword>
<proteinExistence type="predicted"/>
<evidence type="ECO:0000313" key="5">
    <source>
        <dbReference type="EMBL" id="SEM17923.1"/>
    </source>
</evidence>
<name>A0A1H7W8U5_9HYPH</name>
<keyword evidence="3" id="KW-0804">Transcription</keyword>
<dbReference type="CDD" id="cd01392">
    <property type="entry name" value="HTH_LacI"/>
    <property type="match status" value="1"/>
</dbReference>
<dbReference type="InterPro" id="IPR046335">
    <property type="entry name" value="LacI/GalR-like_sensor"/>
</dbReference>
<dbReference type="InterPro" id="IPR028082">
    <property type="entry name" value="Peripla_BP_I"/>
</dbReference>
<sequence length="337" mass="34754">MGGGRVKLSDVARDAGVSPATVSRAIAQPDLLSPETLARVRASALRLGYLPDGAARALASGRSMTIGAIVPTLDSAIFARALQAMQATLAQSGYLLLVASHEASPAAETQAVRALLGRGVDGLMLVGAERAPETTALLKASSLPVVLTWCGDGHFTAVTIDNALAGRLAAEHLIGLGHRRIGMIVGHLQFNDRQRARLDGARKALVAAGLSLPESLVVEQALTLAGGRAGCAMLLGLDAPPTALIGGIDLFAIGCLEEAHARSMAVPDDLSVVGIDGLDMSAHVSPGLTTVHVPTGRIGNLAAQTLMAMIAHQTVDRERVLPVELVVRRSSQRLTGS</sequence>
<evidence type="ECO:0000256" key="3">
    <source>
        <dbReference type="ARBA" id="ARBA00023163"/>
    </source>
</evidence>
<dbReference type="PROSITE" id="PS00356">
    <property type="entry name" value="HTH_LACI_1"/>
    <property type="match status" value="1"/>
</dbReference>
<feature type="domain" description="HTH lacI-type" evidence="4">
    <location>
        <begin position="6"/>
        <end position="60"/>
    </location>
</feature>
<gene>
    <name evidence="5" type="ORF">SAMN04515666_10865</name>
</gene>
<dbReference type="SUPFAM" id="SSF53822">
    <property type="entry name" value="Periplasmic binding protein-like I"/>
    <property type="match status" value="1"/>
</dbReference>
<evidence type="ECO:0000256" key="2">
    <source>
        <dbReference type="ARBA" id="ARBA00023125"/>
    </source>
</evidence>
<dbReference type="Pfam" id="PF00356">
    <property type="entry name" value="LacI"/>
    <property type="match status" value="1"/>
</dbReference>
<evidence type="ECO:0000313" key="6">
    <source>
        <dbReference type="Proteomes" id="UP000199664"/>
    </source>
</evidence>
<dbReference type="CDD" id="cd06273">
    <property type="entry name" value="PBP1_LacI-like"/>
    <property type="match status" value="1"/>
</dbReference>
<dbReference type="Pfam" id="PF13377">
    <property type="entry name" value="Peripla_BP_3"/>
    <property type="match status" value="1"/>
</dbReference>
<dbReference type="AlphaFoldDB" id="A0A1H7W8U5"/>
<dbReference type="GO" id="GO:0000976">
    <property type="term" value="F:transcription cis-regulatory region binding"/>
    <property type="evidence" value="ECO:0007669"/>
    <property type="project" value="TreeGrafter"/>
</dbReference>
<dbReference type="GO" id="GO:0003700">
    <property type="term" value="F:DNA-binding transcription factor activity"/>
    <property type="evidence" value="ECO:0007669"/>
    <property type="project" value="TreeGrafter"/>
</dbReference>
<dbReference type="InterPro" id="IPR000843">
    <property type="entry name" value="HTH_LacI"/>
</dbReference>
<evidence type="ECO:0000259" key="4">
    <source>
        <dbReference type="PROSITE" id="PS50932"/>
    </source>
</evidence>
<evidence type="ECO:0000256" key="1">
    <source>
        <dbReference type="ARBA" id="ARBA00023015"/>
    </source>
</evidence>
<protein>
    <submittedName>
        <fullName evidence="5">Transcriptional regulator, LacI family</fullName>
    </submittedName>
</protein>
<dbReference type="PANTHER" id="PTHR30146:SF138">
    <property type="entry name" value="TRANSCRIPTIONAL REGULATORY PROTEIN"/>
    <property type="match status" value="1"/>
</dbReference>
<accession>A0A1H7W8U5</accession>
<keyword evidence="1" id="KW-0805">Transcription regulation</keyword>
<keyword evidence="2" id="KW-0238">DNA-binding</keyword>
<dbReference type="EMBL" id="FOAN01000008">
    <property type="protein sequence ID" value="SEM17923.1"/>
    <property type="molecule type" value="Genomic_DNA"/>
</dbReference>
<dbReference type="Gene3D" id="1.10.260.40">
    <property type="entry name" value="lambda repressor-like DNA-binding domains"/>
    <property type="match status" value="1"/>
</dbReference>
<dbReference type="Proteomes" id="UP000199664">
    <property type="component" value="Unassembled WGS sequence"/>
</dbReference>
<organism evidence="5 6">
    <name type="scientific">Bosea lupini</name>
    <dbReference type="NCBI Taxonomy" id="1036779"/>
    <lineage>
        <taxon>Bacteria</taxon>
        <taxon>Pseudomonadati</taxon>
        <taxon>Pseudomonadota</taxon>
        <taxon>Alphaproteobacteria</taxon>
        <taxon>Hyphomicrobiales</taxon>
        <taxon>Boseaceae</taxon>
        <taxon>Bosea</taxon>
    </lineage>
</organism>